<dbReference type="EMBL" id="CP027059">
    <property type="protein sequence ID" value="UQZ84694.1"/>
    <property type="molecule type" value="Genomic_DNA"/>
</dbReference>
<evidence type="ECO:0000313" key="9">
    <source>
        <dbReference type="Proteomes" id="UP001057134"/>
    </source>
</evidence>
<evidence type="ECO:0000256" key="6">
    <source>
        <dbReference type="SAM" id="Phobius"/>
    </source>
</evidence>
<sequence length="461" mass="49135">MDYDKQQQPSPALDVKKSVPWLIWLIFFSVLNETVFNVATPGIARQFALQPSAISMVLTGFSVVFGVGSVVYGRLADIYSLRRLILIGLSIYSGGSLFGFAAHEWYPAVIAARVVQGAGASSMAGIIMVMVVRYFAPKDRGKMFGIIGSTVAFSEGIGPVVGGFVAGRYHWSLLFLIPVLSLAALPYLLRRLPNEPRKPGKLDIPGALALAGGLACLILFLTYLKWIWLLLSAALLAVFALHIVRTEEPFIEPRLLRNRPFVVGMLAGSVMLAAGMGLIFMMPLMLSHVHHLAADGIGWVLFPGSIGVIAFGVIGGNLADRKGNTLVFYSGAGLFLSSLLIMALFADLTPWVPAGALLLSYSGISFVKTSLSGSVSMTLGEQEAGIGMGLLSLACFFAETVGAALAGKLLEQSALALPLLPTVRSDAAFPYSNLLLLLSVLIVVGSWLYAKAFGNNKLHAQ</sequence>
<evidence type="ECO:0000256" key="3">
    <source>
        <dbReference type="ARBA" id="ARBA00022692"/>
    </source>
</evidence>
<feature type="transmembrane region" description="Helical" evidence="6">
    <location>
        <begin position="351"/>
        <end position="367"/>
    </location>
</feature>
<evidence type="ECO:0000256" key="5">
    <source>
        <dbReference type="ARBA" id="ARBA00023136"/>
    </source>
</evidence>
<reference evidence="8" key="2">
    <citation type="journal article" date="2021" name="J Anim Sci Technol">
        <title>Complete genome sequence of Paenibacillus konkukensis sp. nov. SK3146 as a potential probiotic strain.</title>
        <authorList>
            <person name="Jung H.I."/>
            <person name="Park S."/>
            <person name="Niu K.M."/>
            <person name="Lee S.W."/>
            <person name="Kothari D."/>
            <person name="Yi K.J."/>
            <person name="Kim S.K."/>
        </authorList>
    </citation>
    <scope>NUCLEOTIDE SEQUENCE</scope>
    <source>
        <strain evidence="8">SK3146</strain>
    </source>
</reference>
<evidence type="ECO:0000313" key="8">
    <source>
        <dbReference type="EMBL" id="UQZ84694.1"/>
    </source>
</evidence>
<feature type="transmembrane region" description="Helical" evidence="6">
    <location>
        <begin position="21"/>
        <end position="40"/>
    </location>
</feature>
<dbReference type="InterPro" id="IPR036259">
    <property type="entry name" value="MFS_trans_sf"/>
</dbReference>
<dbReference type="InterPro" id="IPR020846">
    <property type="entry name" value="MFS_dom"/>
</dbReference>
<organism evidence="8 9">
    <name type="scientific">Paenibacillus konkukensis</name>
    <dbReference type="NCBI Taxonomy" id="2020716"/>
    <lineage>
        <taxon>Bacteria</taxon>
        <taxon>Bacillati</taxon>
        <taxon>Bacillota</taxon>
        <taxon>Bacilli</taxon>
        <taxon>Bacillales</taxon>
        <taxon>Paenibacillaceae</taxon>
        <taxon>Paenibacillus</taxon>
    </lineage>
</organism>
<dbReference type="SUPFAM" id="SSF103473">
    <property type="entry name" value="MFS general substrate transporter"/>
    <property type="match status" value="1"/>
</dbReference>
<dbReference type="PRINTS" id="PR01036">
    <property type="entry name" value="TCRTETB"/>
</dbReference>
<accession>A0ABY4RSG9</accession>
<evidence type="ECO:0000256" key="1">
    <source>
        <dbReference type="ARBA" id="ARBA00004651"/>
    </source>
</evidence>
<evidence type="ECO:0000256" key="2">
    <source>
        <dbReference type="ARBA" id="ARBA00022448"/>
    </source>
</evidence>
<dbReference type="Gene3D" id="1.20.1720.10">
    <property type="entry name" value="Multidrug resistance protein D"/>
    <property type="match status" value="1"/>
</dbReference>
<feature type="transmembrane region" description="Helical" evidence="6">
    <location>
        <begin position="202"/>
        <end position="220"/>
    </location>
</feature>
<keyword evidence="3 6" id="KW-0812">Transmembrane</keyword>
<dbReference type="Gene3D" id="1.20.1250.20">
    <property type="entry name" value="MFS general substrate transporter like domains"/>
    <property type="match status" value="1"/>
</dbReference>
<keyword evidence="9" id="KW-1185">Reference proteome</keyword>
<dbReference type="Pfam" id="PF07690">
    <property type="entry name" value="MFS_1"/>
    <property type="match status" value="1"/>
</dbReference>
<feature type="transmembrane region" description="Helical" evidence="6">
    <location>
        <begin position="52"/>
        <end position="72"/>
    </location>
</feature>
<dbReference type="InterPro" id="IPR011701">
    <property type="entry name" value="MFS"/>
</dbReference>
<dbReference type="RefSeq" id="WP_249860435.1">
    <property type="nucleotide sequence ID" value="NZ_CP027059.1"/>
</dbReference>
<feature type="transmembrane region" description="Helical" evidence="6">
    <location>
        <begin position="143"/>
        <end position="165"/>
    </location>
</feature>
<keyword evidence="5 6" id="KW-0472">Membrane</keyword>
<feature type="transmembrane region" description="Helical" evidence="6">
    <location>
        <begin position="430"/>
        <end position="450"/>
    </location>
</feature>
<protein>
    <submittedName>
        <fullName evidence="8">Transport protein HsrA</fullName>
    </submittedName>
</protein>
<feature type="domain" description="Major facilitator superfamily (MFS) profile" evidence="7">
    <location>
        <begin position="18"/>
        <end position="457"/>
    </location>
</feature>
<evidence type="ECO:0000256" key="4">
    <source>
        <dbReference type="ARBA" id="ARBA00022989"/>
    </source>
</evidence>
<gene>
    <name evidence="8" type="primary">hsrA_2</name>
    <name evidence="8" type="ORF">SK3146_03949</name>
</gene>
<proteinExistence type="predicted"/>
<dbReference type="Proteomes" id="UP001057134">
    <property type="component" value="Chromosome"/>
</dbReference>
<dbReference type="CDD" id="cd17321">
    <property type="entry name" value="MFS_MMR_MDR_like"/>
    <property type="match status" value="1"/>
</dbReference>
<dbReference type="PANTHER" id="PTHR42718">
    <property type="entry name" value="MAJOR FACILITATOR SUPERFAMILY MULTIDRUG TRANSPORTER MFSC"/>
    <property type="match status" value="1"/>
</dbReference>
<feature type="transmembrane region" description="Helical" evidence="6">
    <location>
        <begin position="265"/>
        <end position="285"/>
    </location>
</feature>
<reference evidence="8" key="1">
    <citation type="submission" date="2018-02" db="EMBL/GenBank/DDBJ databases">
        <authorList>
            <person name="Kim S.-K."/>
            <person name="Jung H.-I."/>
            <person name="Lee S.-W."/>
        </authorList>
    </citation>
    <scope>NUCLEOTIDE SEQUENCE</scope>
    <source>
        <strain evidence="8">SK3146</strain>
    </source>
</reference>
<keyword evidence="2" id="KW-0813">Transport</keyword>
<comment type="subcellular location">
    <subcellularLocation>
        <location evidence="1">Cell membrane</location>
        <topology evidence="1">Multi-pass membrane protein</topology>
    </subcellularLocation>
</comment>
<feature type="transmembrane region" description="Helical" evidence="6">
    <location>
        <begin position="297"/>
        <end position="319"/>
    </location>
</feature>
<evidence type="ECO:0000259" key="7">
    <source>
        <dbReference type="PROSITE" id="PS50850"/>
    </source>
</evidence>
<feature type="transmembrane region" description="Helical" evidence="6">
    <location>
        <begin position="388"/>
        <end position="410"/>
    </location>
</feature>
<keyword evidence="4 6" id="KW-1133">Transmembrane helix</keyword>
<feature type="transmembrane region" description="Helical" evidence="6">
    <location>
        <begin position="326"/>
        <end position="345"/>
    </location>
</feature>
<feature type="transmembrane region" description="Helical" evidence="6">
    <location>
        <begin position="114"/>
        <end position="136"/>
    </location>
</feature>
<feature type="transmembrane region" description="Helical" evidence="6">
    <location>
        <begin position="84"/>
        <end position="102"/>
    </location>
</feature>
<dbReference type="PANTHER" id="PTHR42718:SF35">
    <property type="entry name" value="BLL0718 PROTEIN"/>
    <property type="match status" value="1"/>
</dbReference>
<name>A0ABY4RSG9_9BACL</name>
<feature type="transmembrane region" description="Helical" evidence="6">
    <location>
        <begin position="226"/>
        <end position="244"/>
    </location>
</feature>
<dbReference type="PROSITE" id="PS50850">
    <property type="entry name" value="MFS"/>
    <property type="match status" value="1"/>
</dbReference>
<feature type="transmembrane region" description="Helical" evidence="6">
    <location>
        <begin position="171"/>
        <end position="190"/>
    </location>
</feature>